<dbReference type="RefSeq" id="WP_146513718.1">
    <property type="nucleotide sequence ID" value="NZ_SJPI01000001.1"/>
</dbReference>
<dbReference type="InterPro" id="IPR029044">
    <property type="entry name" value="Nucleotide-diphossugar_trans"/>
</dbReference>
<evidence type="ECO:0000256" key="1">
    <source>
        <dbReference type="ARBA" id="ARBA00022679"/>
    </source>
</evidence>
<dbReference type="InterPro" id="IPR002618">
    <property type="entry name" value="UDPGP_fam"/>
</dbReference>
<dbReference type="GO" id="GO:0042352">
    <property type="term" value="P:GDP-L-fucose salvage"/>
    <property type="evidence" value="ECO:0007669"/>
    <property type="project" value="TreeGrafter"/>
</dbReference>
<evidence type="ECO:0000313" key="5">
    <source>
        <dbReference type="Proteomes" id="UP000316598"/>
    </source>
</evidence>
<organism evidence="4 5">
    <name type="scientific">Rubripirellula amarantea</name>
    <dbReference type="NCBI Taxonomy" id="2527999"/>
    <lineage>
        <taxon>Bacteria</taxon>
        <taxon>Pseudomonadati</taxon>
        <taxon>Planctomycetota</taxon>
        <taxon>Planctomycetia</taxon>
        <taxon>Pirellulales</taxon>
        <taxon>Pirellulaceae</taxon>
        <taxon>Rubripirellula</taxon>
    </lineage>
</organism>
<dbReference type="Gene3D" id="3.90.550.10">
    <property type="entry name" value="Spore Coat Polysaccharide Biosynthesis Protein SpsA, Chain A"/>
    <property type="match status" value="1"/>
</dbReference>
<dbReference type="PANTHER" id="PTHR32463">
    <property type="entry name" value="L-FUCOSE KINASE"/>
    <property type="match status" value="1"/>
</dbReference>
<keyword evidence="5" id="KW-1185">Reference proteome</keyword>
<reference evidence="4 5" key="1">
    <citation type="submission" date="2019-02" db="EMBL/GenBank/DDBJ databases">
        <title>Deep-cultivation of Planctomycetes and their phenomic and genomic characterization uncovers novel biology.</title>
        <authorList>
            <person name="Wiegand S."/>
            <person name="Jogler M."/>
            <person name="Boedeker C."/>
            <person name="Pinto D."/>
            <person name="Vollmers J."/>
            <person name="Rivas-Marin E."/>
            <person name="Kohn T."/>
            <person name="Peeters S.H."/>
            <person name="Heuer A."/>
            <person name="Rast P."/>
            <person name="Oberbeckmann S."/>
            <person name="Bunk B."/>
            <person name="Jeske O."/>
            <person name="Meyerdierks A."/>
            <person name="Storesund J.E."/>
            <person name="Kallscheuer N."/>
            <person name="Luecker S."/>
            <person name="Lage O.M."/>
            <person name="Pohl T."/>
            <person name="Merkel B.J."/>
            <person name="Hornburger P."/>
            <person name="Mueller R.-W."/>
            <person name="Bruemmer F."/>
            <person name="Labrenz M."/>
            <person name="Spormann A.M."/>
            <person name="Op Den Camp H."/>
            <person name="Overmann J."/>
            <person name="Amann R."/>
            <person name="Jetten M.S.M."/>
            <person name="Mascher T."/>
            <person name="Medema M.H."/>
            <person name="Devos D.P."/>
            <person name="Kaster A.-K."/>
            <person name="Ovreas L."/>
            <person name="Rohde M."/>
            <person name="Galperin M.Y."/>
            <person name="Jogler C."/>
        </authorList>
    </citation>
    <scope>NUCLEOTIDE SEQUENCE [LARGE SCALE GENOMIC DNA]</scope>
    <source>
        <strain evidence="4 5">Pla22</strain>
    </source>
</reference>
<dbReference type="GO" id="GO:0050201">
    <property type="term" value="F:fucokinase activity"/>
    <property type="evidence" value="ECO:0007669"/>
    <property type="project" value="TreeGrafter"/>
</dbReference>
<dbReference type="Gene3D" id="3.30.230.120">
    <property type="match status" value="1"/>
</dbReference>
<proteinExistence type="predicted"/>
<gene>
    <name evidence="4" type="ORF">Pla22_11380</name>
</gene>
<comment type="caution">
    <text evidence="4">The sequence shown here is derived from an EMBL/GenBank/DDBJ whole genome shotgun (WGS) entry which is preliminary data.</text>
</comment>
<dbReference type="GO" id="GO:0070569">
    <property type="term" value="F:uridylyltransferase activity"/>
    <property type="evidence" value="ECO:0007669"/>
    <property type="project" value="InterPro"/>
</dbReference>
<sequence length="1121" mass="125106">MSRLIDIIKSPDDAIRNQSLESVCAGASLKTLLDHISVLDSFRRSEPNLYHRVRALFFLSAIFRYHLPERLDHSHGGLIPYAGYEHLLSRRFLEAIDVFLDCQRDHGPSDGLASALAESYHKLGFQTLADQVRRSVRSVRGNQWMFRLGYPADHPLRLRPELLKRDESSGAFPMLKETTAVRMDFSHSAWSDIFFLGMDYPEGARVLNVSVDLGVRGRDNVPKPPIETYLRVIDRPVVRLTSVDLGASTEVESIGEMFDFARDYLGLLKGAVIASGLVPPGLEGCRGSIEELLVPIVGVGHGIELVSKINDIPKGSRLAVSTNLLGSLISILMRATGQVRSLEGPLEENDRRLVAARAILGEWIGGSGGGWQDSGGVWPGIKLICGTTAEENDPEFGISRGRLMPIHHVMGEEEASFETRQKIQDSLVLVHGGMAQNVGPILEMVTEHYLLRNEKEWEGRREAMEIYDDVVAAIRDGDIKRIGEVTTRNFEGPLQTIIPWSTNRFTDKLIELCREKYGDQFWGFWMLGGMAGGGMGFIFDPTIKSEASDWLATKMVEVKRSLQSALPFAMDPVVYDFQINDSGTSSELLRGEDAIMPDRYYGLIMPELLRTPMRDLPECRRIEMQQIGRRVQEERGKETASILMNSLLPRVDTSEVNSQSLQQILSECGFDREQHEAIRENLIDGRIGLASNRLPASTSINNVGPADVIDVRDGVAQKYIDLGSSAIANNEVAVVTLAAGVGSRWTEGAGVCKALHPFNRFAGRHRSFLEVHLAKNRKVSRAHDGHIPHVFTTSYLTDGPIRESLLANDHFGFDGDVHLSEGRSIGLRMVPTVRDLRFLWEETAQQVLDEQQQKVRESVRAALTDWARSTGEASDYTDNLPRQCIHPVGHWFEIPNMLRNGLLHSMITSSPSLKYLMLHNIDTLGATVDPGLLGKHIDGQQTLSFEVITRRLEDRGGGLALVGGRPRLIEGLAMPNEQAEFGLTFYNSMTTWIDIDGLLSSFGLTRKQLGNAVIVDQAVRNMAARLPTYITLKDVKKRWGHAQEDVFPVSQFEKLWGDMTTLPEIESRYFVTPMRRGQQLKIQAQLDPWKRDGSADYIESLCDWNSKEPLSPAKHHCLGSP</sequence>
<dbReference type="AlphaFoldDB" id="A0A5C5WTK3"/>
<protein>
    <submittedName>
        <fullName evidence="4">UTP--glucose-1-phosphate uridylyltransferase</fullName>
    </submittedName>
</protein>
<evidence type="ECO:0000313" key="4">
    <source>
        <dbReference type="EMBL" id="TWT53509.1"/>
    </source>
</evidence>
<dbReference type="Proteomes" id="UP000316598">
    <property type="component" value="Unassembled WGS sequence"/>
</dbReference>
<name>A0A5C5WTK3_9BACT</name>
<dbReference type="InterPro" id="IPR052203">
    <property type="entry name" value="GHMP_Kinase-Related"/>
</dbReference>
<keyword evidence="3" id="KW-0418">Kinase</keyword>
<dbReference type="OrthoDB" id="9804758at2"/>
<dbReference type="EMBL" id="SJPI01000001">
    <property type="protein sequence ID" value="TWT53509.1"/>
    <property type="molecule type" value="Genomic_DNA"/>
</dbReference>
<evidence type="ECO:0000256" key="3">
    <source>
        <dbReference type="ARBA" id="ARBA00022777"/>
    </source>
</evidence>
<evidence type="ECO:0000256" key="2">
    <source>
        <dbReference type="ARBA" id="ARBA00022695"/>
    </source>
</evidence>
<dbReference type="Pfam" id="PF01704">
    <property type="entry name" value="UDPGP"/>
    <property type="match status" value="1"/>
</dbReference>
<dbReference type="SUPFAM" id="SSF53448">
    <property type="entry name" value="Nucleotide-diphospho-sugar transferases"/>
    <property type="match status" value="2"/>
</dbReference>
<dbReference type="PANTHER" id="PTHR32463:SF0">
    <property type="entry name" value="L-FUCOSE KINASE"/>
    <property type="match status" value="1"/>
</dbReference>
<keyword evidence="1 4" id="KW-0808">Transferase</keyword>
<keyword evidence="2 4" id="KW-0548">Nucleotidyltransferase</keyword>
<accession>A0A5C5WTK3</accession>